<protein>
    <submittedName>
        <fullName evidence="1">Uncharacterized protein</fullName>
    </submittedName>
</protein>
<gene>
    <name evidence="1" type="ORF">FGO68_gene7282</name>
</gene>
<name>A0A8J8NXK6_HALGN</name>
<comment type="caution">
    <text evidence="1">The sequence shown here is derived from an EMBL/GenBank/DDBJ whole genome shotgun (WGS) entry which is preliminary data.</text>
</comment>
<keyword evidence="2" id="KW-1185">Reference proteome</keyword>
<sequence length="171" mass="19432">MHQPLLRILQILQQCNEQDVWKIAYSTIKINVAIRHSLVAKIPQPTEASAAQIQHQVIETIIQIPGLPYETSNYSIETTMPQAQYLSAAYICSIGKLESKALSIRKDKINQTKKKSRHPHPHLLIPVAEVGKHVRANFQHLKSIIQNTYSPCTQNLEISYCQTQNSLTLDR</sequence>
<evidence type="ECO:0000313" key="2">
    <source>
        <dbReference type="Proteomes" id="UP000785679"/>
    </source>
</evidence>
<evidence type="ECO:0000313" key="1">
    <source>
        <dbReference type="EMBL" id="TNV83412.1"/>
    </source>
</evidence>
<organism evidence="1 2">
    <name type="scientific">Halteria grandinella</name>
    <dbReference type="NCBI Taxonomy" id="5974"/>
    <lineage>
        <taxon>Eukaryota</taxon>
        <taxon>Sar</taxon>
        <taxon>Alveolata</taxon>
        <taxon>Ciliophora</taxon>
        <taxon>Intramacronucleata</taxon>
        <taxon>Spirotrichea</taxon>
        <taxon>Stichotrichia</taxon>
        <taxon>Sporadotrichida</taxon>
        <taxon>Halteriidae</taxon>
        <taxon>Halteria</taxon>
    </lineage>
</organism>
<dbReference type="Proteomes" id="UP000785679">
    <property type="component" value="Unassembled WGS sequence"/>
</dbReference>
<accession>A0A8J8NXK6</accession>
<proteinExistence type="predicted"/>
<dbReference type="AlphaFoldDB" id="A0A8J8NXK6"/>
<reference evidence="1" key="1">
    <citation type="submission" date="2019-06" db="EMBL/GenBank/DDBJ databases">
        <authorList>
            <person name="Zheng W."/>
        </authorList>
    </citation>
    <scope>NUCLEOTIDE SEQUENCE</scope>
    <source>
        <strain evidence="1">QDHG01</strain>
    </source>
</reference>
<dbReference type="EMBL" id="RRYP01003865">
    <property type="protein sequence ID" value="TNV83412.1"/>
    <property type="molecule type" value="Genomic_DNA"/>
</dbReference>